<dbReference type="AlphaFoldDB" id="A0A0L0W3Z9"/>
<feature type="region of interest" description="Disordered" evidence="1">
    <location>
        <begin position="203"/>
        <end position="225"/>
    </location>
</feature>
<name>A0A0L0W3Z9_9BASI</name>
<evidence type="ECO:0000313" key="2">
    <source>
        <dbReference type="EMBL" id="KNF06236.1"/>
    </source>
</evidence>
<reference evidence="3" key="1">
    <citation type="submission" date="2014-03" db="EMBL/GenBank/DDBJ databases">
        <title>The Genome Sequence of Puccinia striiformis f. sp. tritici PST-78.</title>
        <authorList>
            <consortium name="The Broad Institute Genome Sequencing Platform"/>
            <person name="Cuomo C."/>
            <person name="Hulbert S."/>
            <person name="Chen X."/>
            <person name="Walker B."/>
            <person name="Young S.K."/>
            <person name="Zeng Q."/>
            <person name="Gargeya S."/>
            <person name="Fitzgerald M."/>
            <person name="Haas B."/>
            <person name="Abouelleil A."/>
            <person name="Alvarado L."/>
            <person name="Arachchi H.M."/>
            <person name="Berlin A.M."/>
            <person name="Chapman S.B."/>
            <person name="Goldberg J."/>
            <person name="Griggs A."/>
            <person name="Gujja S."/>
            <person name="Hansen M."/>
            <person name="Howarth C."/>
            <person name="Imamovic A."/>
            <person name="Larimer J."/>
            <person name="McCowan C."/>
            <person name="Montmayeur A."/>
            <person name="Murphy C."/>
            <person name="Neiman D."/>
            <person name="Pearson M."/>
            <person name="Priest M."/>
            <person name="Roberts A."/>
            <person name="Saif S."/>
            <person name="Shea T."/>
            <person name="Sisk P."/>
            <person name="Sykes S."/>
            <person name="Wortman J."/>
            <person name="Nusbaum C."/>
            <person name="Birren B."/>
        </authorList>
    </citation>
    <scope>NUCLEOTIDE SEQUENCE [LARGE SCALE GENOMIC DNA]</scope>
    <source>
        <strain evidence="3">race PST-78</strain>
    </source>
</reference>
<gene>
    <name evidence="2" type="ORF">PSTG_00743</name>
</gene>
<comment type="caution">
    <text evidence="2">The sequence shown here is derived from an EMBL/GenBank/DDBJ whole genome shotgun (WGS) entry which is preliminary data.</text>
</comment>
<feature type="compositionally biased region" description="Polar residues" evidence="1">
    <location>
        <begin position="214"/>
        <end position="225"/>
    </location>
</feature>
<keyword evidence="3" id="KW-1185">Reference proteome</keyword>
<evidence type="ECO:0000256" key="1">
    <source>
        <dbReference type="SAM" id="MobiDB-lite"/>
    </source>
</evidence>
<protein>
    <submittedName>
        <fullName evidence="2">Uncharacterized protein</fullName>
    </submittedName>
</protein>
<evidence type="ECO:0000313" key="3">
    <source>
        <dbReference type="Proteomes" id="UP000054564"/>
    </source>
</evidence>
<proteinExistence type="predicted"/>
<dbReference type="EMBL" id="AJIL01000004">
    <property type="protein sequence ID" value="KNF06236.1"/>
    <property type="molecule type" value="Genomic_DNA"/>
</dbReference>
<organism evidence="2 3">
    <name type="scientific">Puccinia striiformis f. sp. tritici PST-78</name>
    <dbReference type="NCBI Taxonomy" id="1165861"/>
    <lineage>
        <taxon>Eukaryota</taxon>
        <taxon>Fungi</taxon>
        <taxon>Dikarya</taxon>
        <taxon>Basidiomycota</taxon>
        <taxon>Pucciniomycotina</taxon>
        <taxon>Pucciniomycetes</taxon>
        <taxon>Pucciniales</taxon>
        <taxon>Pucciniaceae</taxon>
        <taxon>Puccinia</taxon>
    </lineage>
</organism>
<accession>A0A0L0W3Z9</accession>
<dbReference type="Proteomes" id="UP000054564">
    <property type="component" value="Unassembled WGS sequence"/>
</dbReference>
<sequence length="225" mass="24568">MAHKRKITGVIAKEDDVAMFADHVTLYDEMKQVTWHASIPHGGNFAAKNKANISTPNQFTKFLAKCEPAGVNKCLVATVIVGLEKTHAKKSKYGPVGKNIKAEENWAPNASTLVQANVMKIVATLQATHPPHPRLTGKHETGALVNPKKDSDFVLLTTEWLILWAQAVVVYPEVTHYVPPFSPAFDWESCSTREPWAANLSANTTPQAAVPATTIDQPLPNKSTP</sequence>